<keyword evidence="7" id="KW-1133">Transmembrane helix</keyword>
<dbReference type="Proteomes" id="UP000186235">
    <property type="component" value="Unassembled WGS sequence"/>
</dbReference>
<evidence type="ECO:0000259" key="9">
    <source>
        <dbReference type="Pfam" id="PF17961"/>
    </source>
</evidence>
<feature type="signal peptide" evidence="8">
    <location>
        <begin position="1"/>
        <end position="41"/>
    </location>
</feature>
<dbReference type="EMBL" id="FTMI01000003">
    <property type="protein sequence ID" value="SIQ25779.1"/>
    <property type="molecule type" value="Genomic_DNA"/>
</dbReference>
<dbReference type="InterPro" id="IPR046022">
    <property type="entry name" value="DUF5979"/>
</dbReference>
<evidence type="ECO:0000256" key="1">
    <source>
        <dbReference type="ARBA" id="ARBA00004168"/>
    </source>
</evidence>
<evidence type="ECO:0000259" key="10">
    <source>
        <dbReference type="Pfam" id="PF19407"/>
    </source>
</evidence>
<keyword evidence="4 8" id="KW-0732">Signal</keyword>
<dbReference type="GO" id="GO:0007155">
    <property type="term" value="P:cell adhesion"/>
    <property type="evidence" value="ECO:0007669"/>
    <property type="project" value="InterPro"/>
</dbReference>
<dbReference type="InterPro" id="IPR011252">
    <property type="entry name" value="Fibrogen-bd_dom1"/>
</dbReference>
<protein>
    <submittedName>
        <fullName evidence="11">Uncharacterized protein</fullName>
    </submittedName>
</protein>
<dbReference type="InterPro" id="IPR008966">
    <property type="entry name" value="Adhesion_dom_sf"/>
</dbReference>
<evidence type="ECO:0000256" key="2">
    <source>
        <dbReference type="ARBA" id="ARBA00022512"/>
    </source>
</evidence>
<feature type="domain" description="DUF5979" evidence="10">
    <location>
        <begin position="339"/>
        <end position="436"/>
    </location>
</feature>
<evidence type="ECO:0000256" key="5">
    <source>
        <dbReference type="ARBA" id="ARBA00023088"/>
    </source>
</evidence>
<evidence type="ECO:0000256" key="3">
    <source>
        <dbReference type="ARBA" id="ARBA00022525"/>
    </source>
</evidence>
<keyword evidence="2" id="KW-0134">Cell wall</keyword>
<evidence type="ECO:0000313" key="11">
    <source>
        <dbReference type="EMBL" id="SIQ25779.1"/>
    </source>
</evidence>
<dbReference type="Gene3D" id="2.60.40.740">
    <property type="match status" value="1"/>
</dbReference>
<dbReference type="Gene3D" id="2.60.40.1280">
    <property type="match status" value="1"/>
</dbReference>
<keyword evidence="7" id="KW-0472">Membrane</keyword>
<feature type="chain" id="PRO_5013201507" evidence="8">
    <location>
        <begin position="42"/>
        <end position="607"/>
    </location>
</feature>
<feature type="region of interest" description="Disordered" evidence="6">
    <location>
        <begin position="550"/>
        <end position="574"/>
    </location>
</feature>
<feature type="domain" description="SDR-like Ig" evidence="9">
    <location>
        <begin position="59"/>
        <end position="145"/>
    </location>
</feature>
<feature type="domain" description="DUF5979" evidence="10">
    <location>
        <begin position="442"/>
        <end position="549"/>
    </location>
</feature>
<dbReference type="SUPFAM" id="SSF49401">
    <property type="entry name" value="Bacterial adhesins"/>
    <property type="match status" value="2"/>
</dbReference>
<reference evidence="12" key="1">
    <citation type="submission" date="2017-01" db="EMBL/GenBank/DDBJ databases">
        <authorList>
            <person name="Varghese N."/>
            <person name="Submissions S."/>
        </authorList>
    </citation>
    <scope>NUCLEOTIDE SEQUENCE [LARGE SCALE GENOMIC DNA]</scope>
    <source>
        <strain evidence="12">3bp</strain>
    </source>
</reference>
<feature type="transmembrane region" description="Helical" evidence="7">
    <location>
        <begin position="581"/>
        <end position="601"/>
    </location>
</feature>
<evidence type="ECO:0000256" key="4">
    <source>
        <dbReference type="ARBA" id="ARBA00022729"/>
    </source>
</evidence>
<evidence type="ECO:0000256" key="8">
    <source>
        <dbReference type="SAM" id="SignalP"/>
    </source>
</evidence>
<name>A0A1N6RA99_9MICO</name>
<keyword evidence="7" id="KW-0812">Transmembrane</keyword>
<sequence length="607" mass="61075">MPPIARPPRHRGRPVRRALAAAVTLLLAVLGLAAVPTTASAAELDAITGVEITRPTGAIHQGDSIRLDATWAVSDDARPGDTFRLALPTSPRVAGFADTFELTDPAGAVVGTCTVDETQFLCTLGDYVLDHTGVGGTVYFWAQVTETSDAEVLVFTTGGGVEIRVDVPGGIGEGEGGGGWQPPTSPVKGGWYDRAAGAVRWDVYVPGQFLTGPDGSPVVLTDTFDPRLTLVEDSVGVLAVPVDRWDDGDFWGSGFWLDPADYVVEAGPGANQFRFSVPDAHGADHVYVLSYATTVPADARDGDRYENTVTGLVSGDVVASAEYAGAGGTGGGEGVRTIRLAKRVDGDAAQGVTGPFAFELVCTGAQGEALAGFPRSATVSAGASTTFAGVPVGSVCSLTEIDDGGADRVAFAPAGPIEVTAASPATIDVVATNTFDAHVGGVAVTKRVTGPAASGVPTGTTYPVGYAYDGPEGEVTGELVLTDGGTEVLPDLPAGTVVTLTEAAPAALDGVAWRAPAFAGDGVEVLDDGSARVVVGDGTTVEVVLTNTADVPVVPDGPGAEGQRPGTAATPPSGGLATTGAGLGAAVLLAALLVAAGTVVVRRHARG</sequence>
<dbReference type="RefSeq" id="WP_143311105.1">
    <property type="nucleotide sequence ID" value="NZ_FTMI01000003.1"/>
</dbReference>
<comment type="subcellular location">
    <subcellularLocation>
        <location evidence="1">Secreted</location>
        <location evidence="1">Cell wall</location>
        <topology evidence="1">Peptidoglycan-anchor</topology>
    </subcellularLocation>
</comment>
<dbReference type="InterPro" id="IPR041171">
    <property type="entry name" value="SDR_Ig"/>
</dbReference>
<evidence type="ECO:0000256" key="7">
    <source>
        <dbReference type="SAM" id="Phobius"/>
    </source>
</evidence>
<keyword evidence="12" id="KW-1185">Reference proteome</keyword>
<proteinExistence type="predicted"/>
<organism evidence="11 12">
    <name type="scientific">Cellulosimicrobium aquatile</name>
    <dbReference type="NCBI Taxonomy" id="1612203"/>
    <lineage>
        <taxon>Bacteria</taxon>
        <taxon>Bacillati</taxon>
        <taxon>Actinomycetota</taxon>
        <taxon>Actinomycetes</taxon>
        <taxon>Micrococcales</taxon>
        <taxon>Promicromonosporaceae</taxon>
        <taxon>Cellulosimicrobium</taxon>
    </lineage>
</organism>
<dbReference type="AlphaFoldDB" id="A0A1N6RA99"/>
<accession>A0A1N6RA99</accession>
<keyword evidence="5" id="KW-0572">Peptidoglycan-anchor</keyword>
<dbReference type="Pfam" id="PF17961">
    <property type="entry name" value="Big_8"/>
    <property type="match status" value="1"/>
</dbReference>
<gene>
    <name evidence="11" type="ORF">SAMN05518682_1799</name>
</gene>
<dbReference type="Pfam" id="PF19407">
    <property type="entry name" value="DUF5979"/>
    <property type="match status" value="2"/>
</dbReference>
<keyword evidence="3" id="KW-0964">Secreted</keyword>
<evidence type="ECO:0000313" key="12">
    <source>
        <dbReference type="Proteomes" id="UP000186235"/>
    </source>
</evidence>
<evidence type="ECO:0000256" key="6">
    <source>
        <dbReference type="SAM" id="MobiDB-lite"/>
    </source>
</evidence>
<feature type="compositionally biased region" description="Low complexity" evidence="6">
    <location>
        <begin position="565"/>
        <end position="574"/>
    </location>
</feature>